<feature type="repeat" description="TPR" evidence="5">
    <location>
        <begin position="300"/>
        <end position="333"/>
    </location>
</feature>
<dbReference type="GO" id="GO:0034587">
    <property type="term" value="P:piRNA processing"/>
    <property type="evidence" value="ECO:0007669"/>
    <property type="project" value="TreeGrafter"/>
</dbReference>
<keyword evidence="2" id="KW-0677">Repeat</keyword>
<evidence type="ECO:0000256" key="5">
    <source>
        <dbReference type="PROSITE-ProRule" id="PRU00339"/>
    </source>
</evidence>
<evidence type="ECO:0000256" key="1">
    <source>
        <dbReference type="ARBA" id="ARBA00009648"/>
    </source>
</evidence>
<reference evidence="7 8" key="1">
    <citation type="journal article" date="2013" name="Genome Biol.">
        <title>Draft genome of the mountain pine beetle, Dendroctonus ponderosae Hopkins, a major forest pest.</title>
        <authorList>
            <person name="Keeling C.I."/>
            <person name="Yuen M.M."/>
            <person name="Liao N.Y."/>
            <person name="Docking T.R."/>
            <person name="Chan S.K."/>
            <person name="Taylor G.A."/>
            <person name="Palmquist D.L."/>
            <person name="Jackman S.D."/>
            <person name="Nguyen A."/>
            <person name="Li M."/>
            <person name="Henderson H."/>
            <person name="Janes J.K."/>
            <person name="Zhao Y."/>
            <person name="Pandoh P."/>
            <person name="Moore R."/>
            <person name="Sperling F.A."/>
            <person name="Huber D.P."/>
            <person name="Birol I."/>
            <person name="Jones S.J."/>
            <person name="Bohlmann J."/>
        </authorList>
    </citation>
    <scope>NUCLEOTIDE SEQUENCE</scope>
</reference>
<dbReference type="PANTHER" id="PTHR46674">
    <property type="entry name" value="INACTIVE PEPTIDYL-PROLYL CIS-TRANS ISOMERASE FKBP6"/>
    <property type="match status" value="1"/>
</dbReference>
<comment type="catalytic activity">
    <reaction evidence="4">
        <text>[protein]-peptidylproline (omega=180) = [protein]-peptidylproline (omega=0)</text>
        <dbReference type="Rhea" id="RHEA:16237"/>
        <dbReference type="Rhea" id="RHEA-COMP:10747"/>
        <dbReference type="Rhea" id="RHEA-COMP:10748"/>
        <dbReference type="ChEBI" id="CHEBI:83833"/>
        <dbReference type="ChEBI" id="CHEBI:83834"/>
        <dbReference type="EC" id="5.2.1.8"/>
    </reaction>
</comment>
<dbReference type="Gene3D" id="1.25.40.10">
    <property type="entry name" value="Tetratricopeptide repeat domain"/>
    <property type="match status" value="1"/>
</dbReference>
<evidence type="ECO:0000259" key="6">
    <source>
        <dbReference type="PROSITE" id="PS50059"/>
    </source>
</evidence>
<accession>U4U602</accession>
<keyword evidence="4" id="KW-0697">Rotamase</keyword>
<evidence type="ECO:0000313" key="8">
    <source>
        <dbReference type="Proteomes" id="UP000030742"/>
    </source>
</evidence>
<dbReference type="Gene3D" id="3.10.50.40">
    <property type="match status" value="1"/>
</dbReference>
<dbReference type="SUPFAM" id="SSF48452">
    <property type="entry name" value="TPR-like"/>
    <property type="match status" value="1"/>
</dbReference>
<dbReference type="GO" id="GO:0005737">
    <property type="term" value="C:cytoplasm"/>
    <property type="evidence" value="ECO:0007669"/>
    <property type="project" value="TreeGrafter"/>
</dbReference>
<dbReference type="InterPro" id="IPR042282">
    <property type="entry name" value="FKBP6/shu"/>
</dbReference>
<dbReference type="STRING" id="77166.U4U602"/>
<dbReference type="Pfam" id="PF00254">
    <property type="entry name" value="FKBP_C"/>
    <property type="match status" value="1"/>
</dbReference>
<name>U4U602_DENPD</name>
<dbReference type="InterPro" id="IPR046357">
    <property type="entry name" value="PPIase_dom_sf"/>
</dbReference>
<keyword evidence="4" id="KW-0413">Isomerase</keyword>
<dbReference type="EC" id="5.2.1.8" evidence="4"/>
<dbReference type="InterPro" id="IPR019734">
    <property type="entry name" value="TPR_rpt"/>
</dbReference>
<dbReference type="InterPro" id="IPR011990">
    <property type="entry name" value="TPR-like_helical_dom_sf"/>
</dbReference>
<dbReference type="InterPro" id="IPR001179">
    <property type="entry name" value="PPIase_FKBP_dom"/>
</dbReference>
<feature type="domain" description="PPIase FKBP-type" evidence="6">
    <location>
        <begin position="99"/>
        <end position="188"/>
    </location>
</feature>
<dbReference type="GO" id="GO:0007283">
    <property type="term" value="P:spermatogenesis"/>
    <property type="evidence" value="ECO:0007669"/>
    <property type="project" value="TreeGrafter"/>
</dbReference>
<dbReference type="PROSITE" id="PS50005">
    <property type="entry name" value="TPR"/>
    <property type="match status" value="1"/>
</dbReference>
<protein>
    <recommendedName>
        <fullName evidence="4">peptidylprolyl isomerase</fullName>
        <ecNumber evidence="4">5.2.1.8</ecNumber>
    </recommendedName>
</protein>
<evidence type="ECO:0000256" key="2">
    <source>
        <dbReference type="ARBA" id="ARBA00022737"/>
    </source>
</evidence>
<evidence type="ECO:0000313" key="7">
    <source>
        <dbReference type="EMBL" id="ERL86046.1"/>
    </source>
</evidence>
<dbReference type="OrthoDB" id="8116123at2759"/>
<keyword evidence="3 5" id="KW-0802">TPR repeat</keyword>
<dbReference type="PANTHER" id="PTHR46674:SF1">
    <property type="entry name" value="INACTIVE PEPTIDYL-PROLYL CIS-TRANS ISOMERASE FKBP6"/>
    <property type="match status" value="1"/>
</dbReference>
<dbReference type="SUPFAM" id="SSF54534">
    <property type="entry name" value="FKBP-like"/>
    <property type="match status" value="1"/>
</dbReference>
<evidence type="ECO:0000256" key="4">
    <source>
        <dbReference type="PROSITE-ProRule" id="PRU00277"/>
    </source>
</evidence>
<sequence>MFKGDINFQELIASGTTFEVDTSKPPNNDDLAEITEKEYKEEVLKYCNFNCLGEFEDDDVYDSREPFSILASKMSNLWENGDIKHRILRAGYGNKPQEHYIVKVHYNAYTEFNEEPFDCTYARKRPHVFVIGSGEVLPGLDYAVQSMQLNEKSQFLIKPHLAYGDFGCMERIAPNATVLFEIELLEIIESKSNDFQNLPEEEKNDFSQVYNFCLSQCTKGKELFSRNITSAIREYNIAVAALEKAQLEQYDEQVKQQELLYKLYSNLLVCYTKNEEPRKGCINFNKIKYLACGKEVQVSAKAYFNNAKCLRMLGEYDLAKSRLQKAYDLEPRNSDILQEFKVIDREHKKYKDKQKLMANAFVNTEK</sequence>
<gene>
    <name evidence="7" type="ORF">D910_03460</name>
</gene>
<dbReference type="EMBL" id="KB631780">
    <property type="protein sequence ID" value="ERL86046.1"/>
    <property type="molecule type" value="Genomic_DNA"/>
</dbReference>
<dbReference type="GO" id="GO:0003755">
    <property type="term" value="F:peptidyl-prolyl cis-trans isomerase activity"/>
    <property type="evidence" value="ECO:0007669"/>
    <property type="project" value="UniProtKB-KW"/>
</dbReference>
<dbReference type="Proteomes" id="UP000030742">
    <property type="component" value="Unassembled WGS sequence"/>
</dbReference>
<dbReference type="PROSITE" id="PS50059">
    <property type="entry name" value="FKBP_PPIASE"/>
    <property type="match status" value="1"/>
</dbReference>
<comment type="similarity">
    <text evidence="1">Belongs to the FKBP6 family.</text>
</comment>
<dbReference type="SMART" id="SM00028">
    <property type="entry name" value="TPR"/>
    <property type="match status" value="1"/>
</dbReference>
<organism evidence="7 8">
    <name type="scientific">Dendroctonus ponderosae</name>
    <name type="common">Mountain pine beetle</name>
    <dbReference type="NCBI Taxonomy" id="77166"/>
    <lineage>
        <taxon>Eukaryota</taxon>
        <taxon>Metazoa</taxon>
        <taxon>Ecdysozoa</taxon>
        <taxon>Arthropoda</taxon>
        <taxon>Hexapoda</taxon>
        <taxon>Insecta</taxon>
        <taxon>Pterygota</taxon>
        <taxon>Neoptera</taxon>
        <taxon>Endopterygota</taxon>
        <taxon>Coleoptera</taxon>
        <taxon>Polyphaga</taxon>
        <taxon>Cucujiformia</taxon>
        <taxon>Curculionidae</taxon>
        <taxon>Scolytinae</taxon>
        <taxon>Dendroctonus</taxon>
    </lineage>
</organism>
<proteinExistence type="inferred from homology"/>
<dbReference type="AlphaFoldDB" id="U4U602"/>
<evidence type="ECO:0000256" key="3">
    <source>
        <dbReference type="ARBA" id="ARBA00022803"/>
    </source>
</evidence>
<dbReference type="GO" id="GO:0051879">
    <property type="term" value="F:Hsp90 protein binding"/>
    <property type="evidence" value="ECO:0007669"/>
    <property type="project" value="TreeGrafter"/>
</dbReference>